<evidence type="ECO:0000313" key="3">
    <source>
        <dbReference type="EMBL" id="CAF1044170.1"/>
    </source>
</evidence>
<proteinExistence type="predicted"/>
<sequence length="298" mass="35005">MALACIPYLRKGEPIRIQRRSDSPSTPTTPTNAMMNEENEIDYSPIVQQQADGTRLQKNVRSMVKEMCDIQGKYFKDLKAWSRKWNCIFEQDTSSLASYETTQRMLSSVSSIGHELAKKIDHSHREVRQILNSIPREEQYLSRQSQLEQARVSINRAENELNTYNKKLNKLNSQLRRIKNQLKDTSSNHAEKLELKMQQRDVEDSIGKAEKDVEHAKKLCQRAEKNHRKDTDTIFDQSQEDELDRLESLRDPLMMFLETFEIKHGAWQQAIENHDPKHDLNAWKQKYFSQKIRLSNTQ</sequence>
<evidence type="ECO:0000256" key="1">
    <source>
        <dbReference type="SAM" id="Coils"/>
    </source>
</evidence>
<comment type="caution">
    <text evidence="3">The sequence shown here is derived from an EMBL/GenBank/DDBJ whole genome shotgun (WGS) entry which is preliminary data.</text>
</comment>
<reference evidence="3" key="1">
    <citation type="submission" date="2021-02" db="EMBL/GenBank/DDBJ databases">
        <authorList>
            <person name="Nowell W R."/>
        </authorList>
    </citation>
    <scope>NUCLEOTIDE SEQUENCE</scope>
</reference>
<dbReference type="EMBL" id="CAJOBD010000610">
    <property type="protein sequence ID" value="CAF3695827.1"/>
    <property type="molecule type" value="Genomic_DNA"/>
</dbReference>
<dbReference type="InterPro" id="IPR027267">
    <property type="entry name" value="AH/BAR_dom_sf"/>
</dbReference>
<organism evidence="3 5">
    <name type="scientific">Rotaria sordida</name>
    <dbReference type="NCBI Taxonomy" id="392033"/>
    <lineage>
        <taxon>Eukaryota</taxon>
        <taxon>Metazoa</taxon>
        <taxon>Spiralia</taxon>
        <taxon>Gnathifera</taxon>
        <taxon>Rotifera</taxon>
        <taxon>Eurotatoria</taxon>
        <taxon>Bdelloidea</taxon>
        <taxon>Philodinida</taxon>
        <taxon>Philodinidae</taxon>
        <taxon>Rotaria</taxon>
    </lineage>
</organism>
<protein>
    <submittedName>
        <fullName evidence="3">Uncharacterized protein</fullName>
    </submittedName>
</protein>
<gene>
    <name evidence="4" type="ORF">JBS370_LOCUS9169</name>
    <name evidence="3" type="ORF">ZHD862_LOCUS14706</name>
</gene>
<keyword evidence="1" id="KW-0175">Coiled coil</keyword>
<dbReference type="AlphaFoldDB" id="A0A814JY98"/>
<dbReference type="Proteomes" id="UP000663836">
    <property type="component" value="Unassembled WGS sequence"/>
</dbReference>
<feature type="coiled-coil region" evidence="1">
    <location>
        <begin position="147"/>
        <end position="226"/>
    </location>
</feature>
<accession>A0A814JY98</accession>
<evidence type="ECO:0000313" key="5">
    <source>
        <dbReference type="Proteomes" id="UP000663864"/>
    </source>
</evidence>
<evidence type="ECO:0000256" key="2">
    <source>
        <dbReference type="SAM" id="MobiDB-lite"/>
    </source>
</evidence>
<dbReference type="Proteomes" id="UP000663864">
    <property type="component" value="Unassembled WGS sequence"/>
</dbReference>
<feature type="region of interest" description="Disordered" evidence="2">
    <location>
        <begin position="16"/>
        <end position="37"/>
    </location>
</feature>
<dbReference type="Gene3D" id="1.20.1270.60">
    <property type="entry name" value="Arfaptin homology (AH) domain/BAR domain"/>
    <property type="match status" value="1"/>
</dbReference>
<dbReference type="SUPFAM" id="SSF103657">
    <property type="entry name" value="BAR/IMD domain-like"/>
    <property type="match status" value="1"/>
</dbReference>
<name>A0A814JY98_9BILA</name>
<evidence type="ECO:0000313" key="4">
    <source>
        <dbReference type="EMBL" id="CAF3695827.1"/>
    </source>
</evidence>
<dbReference type="EMBL" id="CAJNOT010000646">
    <property type="protein sequence ID" value="CAF1044170.1"/>
    <property type="molecule type" value="Genomic_DNA"/>
</dbReference>